<dbReference type="InterPro" id="IPR003010">
    <property type="entry name" value="C-N_Hydrolase"/>
</dbReference>
<dbReference type="InterPro" id="IPR045378">
    <property type="entry name" value="LNT_N"/>
</dbReference>
<dbReference type="NCBIfam" id="TIGR00546">
    <property type="entry name" value="lnt"/>
    <property type="match status" value="1"/>
</dbReference>
<keyword evidence="3 8" id="KW-0808">Transferase</keyword>
<sequence>MNSRRIPRWLSVILAAASGVLLELAFPGTDVWALAFVAIAGLSLATLRDGAWWNFLVGTVWGFGFFLPHIMWAQYAVGGNLPWIALSAFQALFIGLFASAWSIVRRNDWIARNSLRSAAAFALLWLGAESLRGYFPWGGFPWGRLGFSQSTSPLASYAWLAGIPLITFIVAFIGFLTAVAVLALLQLDMWRLGSSAFVGVVVILAAIFIPLSNKAQTGTLHVGAVQGNVSKPGADAFANRQEVLDNHVAGTLALAERENSDLLDVVVWPENASDIDPQVDAAAAALIDSASAAVGTPILVGAQEYPATGGRINLSLLWQHGQGVIGSYAKQRPVPFGEYIPNRNFFRRLYPDVDRISTDMFAGTEPAALDVPIARLERDVTVGPIICFEVGIDQVIHDSITNGAEILFVQTNNASFGPTNESIQQLAMSRLRAIETGRAVVHVSTVGVSAIYTPTGAELERTGHFSAEQMMQELVLRDSRTPAVFLGEIPVWISWAGSVLLLVTGLFSRNRREVS</sequence>
<feature type="transmembrane region" description="Helical" evidence="8">
    <location>
        <begin position="81"/>
        <end position="103"/>
    </location>
</feature>
<dbReference type="PROSITE" id="PS50263">
    <property type="entry name" value="CN_HYDROLASE"/>
    <property type="match status" value="1"/>
</dbReference>
<evidence type="ECO:0000256" key="2">
    <source>
        <dbReference type="ARBA" id="ARBA00022475"/>
    </source>
</evidence>
<evidence type="ECO:0000256" key="7">
    <source>
        <dbReference type="ARBA" id="ARBA00023315"/>
    </source>
</evidence>
<feature type="transmembrane region" description="Helical" evidence="8">
    <location>
        <begin position="32"/>
        <end position="48"/>
    </location>
</feature>
<feature type="transmembrane region" description="Helical" evidence="8">
    <location>
        <begin position="115"/>
        <end position="137"/>
    </location>
</feature>
<evidence type="ECO:0000256" key="6">
    <source>
        <dbReference type="ARBA" id="ARBA00023136"/>
    </source>
</evidence>
<feature type="domain" description="CN hydrolase" evidence="9">
    <location>
        <begin position="220"/>
        <end position="481"/>
    </location>
</feature>
<reference evidence="11" key="1">
    <citation type="journal article" date="2019" name="Int. J. Syst. Evol. Microbiol.">
        <title>The Global Catalogue of Microorganisms (GCM) 10K type strain sequencing project: providing services to taxonomists for standard genome sequencing and annotation.</title>
        <authorList>
            <consortium name="The Broad Institute Genomics Platform"/>
            <consortium name="The Broad Institute Genome Sequencing Center for Infectious Disease"/>
            <person name="Wu L."/>
            <person name="Ma J."/>
        </authorList>
    </citation>
    <scope>NUCLEOTIDE SEQUENCE [LARGE SCALE GENOMIC DNA]</scope>
    <source>
        <strain evidence="11">KCTC 33576</strain>
    </source>
</reference>
<evidence type="ECO:0000313" key="11">
    <source>
        <dbReference type="Proteomes" id="UP001597391"/>
    </source>
</evidence>
<dbReference type="Pfam" id="PF00795">
    <property type="entry name" value="CN_hydrolase"/>
    <property type="match status" value="1"/>
</dbReference>
<keyword evidence="6 8" id="KW-0472">Membrane</keyword>
<comment type="similarity">
    <text evidence="8">Belongs to the CN hydrolase family. Apolipoprotein N-acyltransferase subfamily.</text>
</comment>
<evidence type="ECO:0000313" key="10">
    <source>
        <dbReference type="EMBL" id="MFD2839580.1"/>
    </source>
</evidence>
<feature type="transmembrane region" description="Helical" evidence="8">
    <location>
        <begin position="489"/>
        <end position="507"/>
    </location>
</feature>
<dbReference type="InterPro" id="IPR036526">
    <property type="entry name" value="C-N_Hydrolase_sf"/>
</dbReference>
<keyword evidence="2 8" id="KW-1003">Cell membrane</keyword>
<dbReference type="CDD" id="cd07571">
    <property type="entry name" value="ALP_N-acyl_transferase"/>
    <property type="match status" value="1"/>
</dbReference>
<comment type="pathway">
    <text evidence="8">Protein modification; lipoprotein biosynthesis (N-acyl transfer).</text>
</comment>
<name>A0ABW5XCA0_9MICO</name>
<comment type="catalytic activity">
    <reaction evidence="8">
        <text>N-terminal S-1,2-diacyl-sn-glyceryl-L-cysteinyl-[lipoprotein] + a glycerophospholipid = N-acyl-S-1,2-diacyl-sn-glyceryl-L-cysteinyl-[lipoprotein] + a 2-acyl-sn-glycero-3-phospholipid + H(+)</text>
        <dbReference type="Rhea" id="RHEA:48228"/>
        <dbReference type="Rhea" id="RHEA-COMP:14681"/>
        <dbReference type="Rhea" id="RHEA-COMP:14684"/>
        <dbReference type="ChEBI" id="CHEBI:15378"/>
        <dbReference type="ChEBI" id="CHEBI:136912"/>
        <dbReference type="ChEBI" id="CHEBI:140656"/>
        <dbReference type="ChEBI" id="CHEBI:140657"/>
        <dbReference type="ChEBI" id="CHEBI:140660"/>
        <dbReference type="EC" id="2.3.1.269"/>
    </reaction>
</comment>
<dbReference type="EC" id="2.3.1.269" evidence="8"/>
<evidence type="ECO:0000256" key="3">
    <source>
        <dbReference type="ARBA" id="ARBA00022679"/>
    </source>
</evidence>
<comment type="subcellular location">
    <subcellularLocation>
        <location evidence="1 8">Cell membrane</location>
        <topology evidence="1 8">Multi-pass membrane protein</topology>
    </subcellularLocation>
</comment>
<dbReference type="Pfam" id="PF20154">
    <property type="entry name" value="LNT_N"/>
    <property type="match status" value="1"/>
</dbReference>
<dbReference type="InterPro" id="IPR004563">
    <property type="entry name" value="Apolipo_AcylTrfase"/>
</dbReference>
<keyword evidence="4 8" id="KW-0812">Transmembrane</keyword>
<organism evidence="10 11">
    <name type="scientific">Populibacterium corticicola</name>
    <dbReference type="NCBI Taxonomy" id="1812826"/>
    <lineage>
        <taxon>Bacteria</taxon>
        <taxon>Bacillati</taxon>
        <taxon>Actinomycetota</taxon>
        <taxon>Actinomycetes</taxon>
        <taxon>Micrococcales</taxon>
        <taxon>Jonesiaceae</taxon>
        <taxon>Populibacterium</taxon>
    </lineage>
</organism>
<keyword evidence="5 8" id="KW-1133">Transmembrane helix</keyword>
<protein>
    <recommendedName>
        <fullName evidence="8">Apolipoprotein N-acyltransferase</fullName>
        <shortName evidence="8">ALP N-acyltransferase</shortName>
        <ecNumber evidence="8">2.3.1.269</ecNumber>
    </recommendedName>
</protein>
<comment type="function">
    <text evidence="8">Catalyzes the phospholipid dependent N-acylation of the N-terminal cysteine of apolipoprotein, the last step in lipoprotein maturation.</text>
</comment>
<keyword evidence="11" id="KW-1185">Reference proteome</keyword>
<dbReference type="SUPFAM" id="SSF56317">
    <property type="entry name" value="Carbon-nitrogen hydrolase"/>
    <property type="match status" value="1"/>
</dbReference>
<dbReference type="Gene3D" id="3.60.110.10">
    <property type="entry name" value="Carbon-nitrogen hydrolase"/>
    <property type="match status" value="1"/>
</dbReference>
<dbReference type="RefSeq" id="WP_377465070.1">
    <property type="nucleotide sequence ID" value="NZ_JBHUOP010000001.1"/>
</dbReference>
<dbReference type="PANTHER" id="PTHR38686:SF1">
    <property type="entry name" value="APOLIPOPROTEIN N-ACYLTRANSFERASE"/>
    <property type="match status" value="1"/>
</dbReference>
<evidence type="ECO:0000256" key="4">
    <source>
        <dbReference type="ARBA" id="ARBA00022692"/>
    </source>
</evidence>
<dbReference type="EMBL" id="JBHUOP010000001">
    <property type="protein sequence ID" value="MFD2839580.1"/>
    <property type="molecule type" value="Genomic_DNA"/>
</dbReference>
<evidence type="ECO:0000259" key="9">
    <source>
        <dbReference type="PROSITE" id="PS50263"/>
    </source>
</evidence>
<dbReference type="PANTHER" id="PTHR38686">
    <property type="entry name" value="APOLIPOPROTEIN N-ACYLTRANSFERASE"/>
    <property type="match status" value="1"/>
</dbReference>
<dbReference type="Proteomes" id="UP001597391">
    <property type="component" value="Unassembled WGS sequence"/>
</dbReference>
<proteinExistence type="inferred from homology"/>
<dbReference type="HAMAP" id="MF_01148">
    <property type="entry name" value="Lnt"/>
    <property type="match status" value="1"/>
</dbReference>
<feature type="transmembrane region" description="Helical" evidence="8">
    <location>
        <begin position="192"/>
        <end position="211"/>
    </location>
</feature>
<accession>A0ABW5XCA0</accession>
<gene>
    <name evidence="8 10" type="primary">lnt</name>
    <name evidence="10" type="ORF">ACFSYH_03245</name>
</gene>
<evidence type="ECO:0000256" key="1">
    <source>
        <dbReference type="ARBA" id="ARBA00004651"/>
    </source>
</evidence>
<dbReference type="GO" id="GO:0016746">
    <property type="term" value="F:acyltransferase activity"/>
    <property type="evidence" value="ECO:0007669"/>
    <property type="project" value="UniProtKB-KW"/>
</dbReference>
<feature type="transmembrane region" description="Helical" evidence="8">
    <location>
        <begin position="55"/>
        <end position="75"/>
    </location>
</feature>
<keyword evidence="7 8" id="KW-0012">Acyltransferase</keyword>
<feature type="transmembrane region" description="Helical" evidence="8">
    <location>
        <begin position="157"/>
        <end position="185"/>
    </location>
</feature>
<evidence type="ECO:0000256" key="5">
    <source>
        <dbReference type="ARBA" id="ARBA00022989"/>
    </source>
</evidence>
<evidence type="ECO:0000256" key="8">
    <source>
        <dbReference type="HAMAP-Rule" id="MF_01148"/>
    </source>
</evidence>
<comment type="caution">
    <text evidence="10">The sequence shown here is derived from an EMBL/GenBank/DDBJ whole genome shotgun (WGS) entry which is preliminary data.</text>
</comment>